<keyword evidence="3" id="KW-1185">Reference proteome</keyword>
<name>A0ABV4JRI1_9BACT</name>
<proteinExistence type="predicted"/>
<dbReference type="RefSeq" id="WP_371150373.1">
    <property type="nucleotide sequence ID" value="NZ_JBFSOO010000004.1"/>
</dbReference>
<organism evidence="2 3">
    <name type="scientific">Halodesulfovibrio aestuarii</name>
    <dbReference type="NCBI Taxonomy" id="126333"/>
    <lineage>
        <taxon>Bacteria</taxon>
        <taxon>Pseudomonadati</taxon>
        <taxon>Thermodesulfobacteriota</taxon>
        <taxon>Desulfovibrionia</taxon>
        <taxon>Desulfovibrionales</taxon>
        <taxon>Desulfovibrionaceae</taxon>
        <taxon>Halodesulfovibrio</taxon>
    </lineage>
</organism>
<dbReference type="PROSITE" id="PS51257">
    <property type="entry name" value="PROKAR_LIPOPROTEIN"/>
    <property type="match status" value="1"/>
</dbReference>
<dbReference type="SUPFAM" id="SSF51445">
    <property type="entry name" value="(Trans)glycosidases"/>
    <property type="match status" value="1"/>
</dbReference>
<feature type="chain" id="PRO_5046318884" evidence="1">
    <location>
        <begin position="21"/>
        <end position="718"/>
    </location>
</feature>
<accession>A0ABV4JRI1</accession>
<feature type="signal peptide" evidence="1">
    <location>
        <begin position="1"/>
        <end position="20"/>
    </location>
</feature>
<comment type="caution">
    <text evidence="2">The sequence shown here is derived from an EMBL/GenBank/DDBJ whole genome shotgun (WGS) entry which is preliminary data.</text>
</comment>
<reference evidence="2 3" key="1">
    <citation type="submission" date="2024-07" db="EMBL/GenBank/DDBJ databases">
        <title>Active virus-host system and metabolic interactions in a Lokiarchaeon culture.</title>
        <authorList>
            <person name="Ponce Toledo R.I."/>
            <person name="Rodrigues Oliveira T."/>
            <person name="Schleper C."/>
        </authorList>
    </citation>
    <scope>NUCLEOTIDE SEQUENCE [LARGE SCALE GENOMIC DNA]</scope>
    <source>
        <strain evidence="2 3">B35</strain>
    </source>
</reference>
<gene>
    <name evidence="2" type="ORF">AB2Z07_07430</name>
</gene>
<protein>
    <submittedName>
        <fullName evidence="2">Uncharacterized protein</fullName>
    </submittedName>
</protein>
<evidence type="ECO:0000313" key="2">
    <source>
        <dbReference type="EMBL" id="MEZ6853356.1"/>
    </source>
</evidence>
<sequence>MKMKKNILLTLLLASILSGCSTPNLVRSKAPSGLSMEAETMGRANPGYIQWLEKQAMLTTSGKLSTVVSGTNLFWLGPYEKPRVEMMLNIAPVWLTFDATRTLPAGSSSVLSALQSERYLRTMQDLGIRGIHIKSMRESGLIWGSPSKQRQLGDDTVSYLFSRGFGDEKGFDAFLQKANKQGMIVGDTVVPFATGRGADYFLSVRGVDTYKGLYCMVEVPREFWKNLPEITTRSRAVLVDDVSLRALRSARILPPPLVRDSLDLSLTPLNWYATGVVHGLDGNGRRFVYLGYGSEARPILNWNDPSKSARRLISGSLIQEIGMLHAAMTSVHVSPLYGVEPTYPNTDISGFGVGDTAVQAAREIAQEVRRYGGWTFLQDNLPLPDVKAAMERGVDFAVNHSFSTGTLYAYATGDTSMLTQSLYTVLQMGIDQKRFVNCIQPEQYIDFSLPFMFNPNQKQNSEIRSKYLDNIREKLTATGGDVFFSGRKLYLTPAAYVANIQGIRDYRNLTEKQRQAISDGLTLLGHTQAMQPGIFMLSADELLGVFPLPAGILDYTTEEDALRQNVSGAYDLTSRGGNNILTEIGLPKAPTAFDNIDTEVHMAESFVGNMRRIIKLRNALGMQNATLMQIPKVKNKGVLIQVFQLPSNNSLSATAAVNVINFGDSAASEEFSLLKTLASGNVGLEDLLTGENVSAAHNAFSVSVPPRTARTYVVRSIK</sequence>
<dbReference type="InterPro" id="IPR017853">
    <property type="entry name" value="GH"/>
</dbReference>
<dbReference type="Proteomes" id="UP001568358">
    <property type="component" value="Unassembled WGS sequence"/>
</dbReference>
<dbReference type="EMBL" id="JBFSOO010000004">
    <property type="protein sequence ID" value="MEZ6853356.1"/>
    <property type="molecule type" value="Genomic_DNA"/>
</dbReference>
<keyword evidence="1" id="KW-0732">Signal</keyword>
<evidence type="ECO:0000313" key="3">
    <source>
        <dbReference type="Proteomes" id="UP001568358"/>
    </source>
</evidence>
<evidence type="ECO:0000256" key="1">
    <source>
        <dbReference type="SAM" id="SignalP"/>
    </source>
</evidence>